<protein>
    <submittedName>
        <fullName evidence="1">Uncharacterized protein</fullName>
    </submittedName>
</protein>
<comment type="caution">
    <text evidence="1">The sequence shown here is derived from an EMBL/GenBank/DDBJ whole genome shotgun (WGS) entry which is preliminary data.</text>
</comment>
<gene>
    <name evidence="1" type="ORF">ASZ90_002844</name>
</gene>
<accession>A0A0W8G498</accession>
<name>A0A0W8G498_9ZZZZ</name>
<organism evidence="1">
    <name type="scientific">hydrocarbon metagenome</name>
    <dbReference type="NCBI Taxonomy" id="938273"/>
    <lineage>
        <taxon>unclassified sequences</taxon>
        <taxon>metagenomes</taxon>
        <taxon>ecological metagenomes</taxon>
    </lineage>
</organism>
<reference evidence="1" key="1">
    <citation type="journal article" date="2015" name="Proc. Natl. Acad. Sci. U.S.A.">
        <title>Networks of energetic and metabolic interactions define dynamics in microbial communities.</title>
        <authorList>
            <person name="Embree M."/>
            <person name="Liu J.K."/>
            <person name="Al-Bassam M.M."/>
            <person name="Zengler K."/>
        </authorList>
    </citation>
    <scope>NUCLEOTIDE SEQUENCE</scope>
</reference>
<dbReference type="EMBL" id="LNQE01000342">
    <property type="protein sequence ID" value="KUG27315.1"/>
    <property type="molecule type" value="Genomic_DNA"/>
</dbReference>
<sequence length="110" mass="12608">MITVAFPAPRLGLRLAPEGGRGRVRRRSATCPLGRTYRHWVPDFIKPIRRLKALHQVFFSFFARLDAPFPATPAKPKEKNLTIRPPPVYPFGHASPQPHPHHRFLFLVLV</sequence>
<dbReference type="AlphaFoldDB" id="A0A0W8G498"/>
<evidence type="ECO:0000313" key="1">
    <source>
        <dbReference type="EMBL" id="KUG27315.1"/>
    </source>
</evidence>
<proteinExistence type="predicted"/>